<accession>A0ABW2Z8Y1</accession>
<dbReference type="Proteomes" id="UP001597032">
    <property type="component" value="Unassembled WGS sequence"/>
</dbReference>
<dbReference type="Pfam" id="PF10825">
    <property type="entry name" value="DUF2752"/>
    <property type="match status" value="1"/>
</dbReference>
<evidence type="ECO:0000313" key="2">
    <source>
        <dbReference type="EMBL" id="MFD0762438.1"/>
    </source>
</evidence>
<feature type="transmembrane region" description="Helical" evidence="1">
    <location>
        <begin position="68"/>
        <end position="90"/>
    </location>
</feature>
<reference evidence="3" key="1">
    <citation type="journal article" date="2019" name="Int. J. Syst. Evol. Microbiol.">
        <title>The Global Catalogue of Microorganisms (GCM) 10K type strain sequencing project: providing services to taxonomists for standard genome sequencing and annotation.</title>
        <authorList>
            <consortium name="The Broad Institute Genomics Platform"/>
            <consortium name="The Broad Institute Genome Sequencing Center for Infectious Disease"/>
            <person name="Wu L."/>
            <person name="Ma J."/>
        </authorList>
    </citation>
    <scope>NUCLEOTIDE SEQUENCE [LARGE SCALE GENOMIC DNA]</scope>
    <source>
        <strain evidence="3">CCUG 60022</strain>
    </source>
</reference>
<gene>
    <name evidence="2" type="ORF">ACFQZW_10125</name>
</gene>
<proteinExistence type="predicted"/>
<sequence length="131" mass="15236">MKLKYIGVLLLAIVLAFLYFFINPNEVNFLPKCPLYATTGIYCPGCGSQRATHQLLNFNFLGVVQQNALYIIGLFIIGYHLIISGVNYFFKKKYYNYIYHSKTPIVLLILIIIFWILRNIPYYPFNLLAPK</sequence>
<feature type="transmembrane region" description="Helical" evidence="1">
    <location>
        <begin position="5"/>
        <end position="22"/>
    </location>
</feature>
<dbReference type="EMBL" id="JBHTIC010000008">
    <property type="protein sequence ID" value="MFD0762438.1"/>
    <property type="molecule type" value="Genomic_DNA"/>
</dbReference>
<comment type="caution">
    <text evidence="2">The sequence shown here is derived from an EMBL/GenBank/DDBJ whole genome shotgun (WGS) entry which is preliminary data.</text>
</comment>
<evidence type="ECO:0000256" key="1">
    <source>
        <dbReference type="SAM" id="Phobius"/>
    </source>
</evidence>
<feature type="transmembrane region" description="Helical" evidence="1">
    <location>
        <begin position="97"/>
        <end position="117"/>
    </location>
</feature>
<protein>
    <submittedName>
        <fullName evidence="2">DUF2752 domain-containing protein</fullName>
    </submittedName>
</protein>
<dbReference type="InterPro" id="IPR021215">
    <property type="entry name" value="DUF2752"/>
</dbReference>
<organism evidence="2 3">
    <name type="scientific">Lutibacter aestuarii</name>
    <dbReference type="NCBI Taxonomy" id="861111"/>
    <lineage>
        <taxon>Bacteria</taxon>
        <taxon>Pseudomonadati</taxon>
        <taxon>Bacteroidota</taxon>
        <taxon>Flavobacteriia</taxon>
        <taxon>Flavobacteriales</taxon>
        <taxon>Flavobacteriaceae</taxon>
        <taxon>Lutibacter</taxon>
    </lineage>
</organism>
<keyword evidence="1" id="KW-1133">Transmembrane helix</keyword>
<keyword evidence="3" id="KW-1185">Reference proteome</keyword>
<keyword evidence="1" id="KW-0472">Membrane</keyword>
<dbReference type="RefSeq" id="WP_298263104.1">
    <property type="nucleotide sequence ID" value="NZ_JBHTIC010000008.1"/>
</dbReference>
<name>A0ABW2Z8Y1_9FLAO</name>
<evidence type="ECO:0000313" key="3">
    <source>
        <dbReference type="Proteomes" id="UP001597032"/>
    </source>
</evidence>
<keyword evidence="1" id="KW-0812">Transmembrane</keyword>